<keyword evidence="2" id="KW-0325">Glycoprotein</keyword>
<dbReference type="InterPro" id="IPR036514">
    <property type="entry name" value="SGNH_hydro_sf"/>
</dbReference>
<keyword evidence="3" id="KW-0732">Signal</keyword>
<dbReference type="PROSITE" id="PS01098">
    <property type="entry name" value="LIPASE_GDSL_SER"/>
    <property type="match status" value="1"/>
</dbReference>
<dbReference type="SUPFAM" id="SSF52266">
    <property type="entry name" value="SGNH hydrolase"/>
    <property type="match status" value="1"/>
</dbReference>
<dbReference type="Gene3D" id="3.40.50.1110">
    <property type="entry name" value="SGNH hydrolase"/>
    <property type="match status" value="2"/>
</dbReference>
<dbReference type="InterPro" id="IPR001087">
    <property type="entry name" value="GDSL"/>
</dbReference>
<dbReference type="GO" id="GO:0006629">
    <property type="term" value="P:lipid metabolic process"/>
    <property type="evidence" value="ECO:0007669"/>
    <property type="project" value="InterPro"/>
</dbReference>
<evidence type="ECO:0000256" key="3">
    <source>
        <dbReference type="SAM" id="SignalP"/>
    </source>
</evidence>
<reference evidence="4 5" key="1">
    <citation type="submission" date="2024-01" db="EMBL/GenBank/DDBJ databases">
        <title>Genome assemblies of Stephania.</title>
        <authorList>
            <person name="Yang L."/>
        </authorList>
    </citation>
    <scope>NUCLEOTIDE SEQUENCE [LARGE SCALE GENOMIC DNA]</scope>
    <source>
        <strain evidence="4">QJT</strain>
        <tissue evidence="4">Leaf</tissue>
    </source>
</reference>
<dbReference type="Proteomes" id="UP001417504">
    <property type="component" value="Unassembled WGS sequence"/>
</dbReference>
<evidence type="ECO:0000313" key="4">
    <source>
        <dbReference type="EMBL" id="KAK9091498.1"/>
    </source>
</evidence>
<name>A0AAP0HK28_9MAGN</name>
<comment type="similarity">
    <text evidence="1">Belongs to the 'GDSL' lipolytic enzyme family.</text>
</comment>
<evidence type="ECO:0008006" key="6">
    <source>
        <dbReference type="Google" id="ProtNLM"/>
    </source>
</evidence>
<evidence type="ECO:0000313" key="5">
    <source>
        <dbReference type="Proteomes" id="UP001417504"/>
    </source>
</evidence>
<evidence type="ECO:0000256" key="1">
    <source>
        <dbReference type="ARBA" id="ARBA00008668"/>
    </source>
</evidence>
<dbReference type="Pfam" id="PF00657">
    <property type="entry name" value="Lipase_GDSL"/>
    <property type="match status" value="2"/>
</dbReference>
<accession>A0AAP0HK28</accession>
<dbReference type="InterPro" id="IPR008265">
    <property type="entry name" value="Lipase_GDSL_AS"/>
</dbReference>
<dbReference type="PANTHER" id="PTHR22835">
    <property type="entry name" value="ZINC FINGER FYVE DOMAIN CONTAINING PROTEIN"/>
    <property type="match status" value="1"/>
</dbReference>
<gene>
    <name evidence="4" type="ORF">Sjap_024675</name>
</gene>
<proteinExistence type="inferred from homology"/>
<organism evidence="4 5">
    <name type="scientific">Stephania japonica</name>
    <dbReference type="NCBI Taxonomy" id="461633"/>
    <lineage>
        <taxon>Eukaryota</taxon>
        <taxon>Viridiplantae</taxon>
        <taxon>Streptophyta</taxon>
        <taxon>Embryophyta</taxon>
        <taxon>Tracheophyta</taxon>
        <taxon>Spermatophyta</taxon>
        <taxon>Magnoliopsida</taxon>
        <taxon>Ranunculales</taxon>
        <taxon>Menispermaceae</taxon>
        <taxon>Menispermoideae</taxon>
        <taxon>Cissampelideae</taxon>
        <taxon>Stephania</taxon>
    </lineage>
</organism>
<evidence type="ECO:0000256" key="2">
    <source>
        <dbReference type="ARBA" id="ARBA00023180"/>
    </source>
</evidence>
<dbReference type="PANTHER" id="PTHR22835:SF659">
    <property type="entry name" value="GDSL LIPASE_ACYLHYDROLASE, PUTATIVE (AFU_ORTHOLOGUE AFUA_2G00510)-RELATED"/>
    <property type="match status" value="1"/>
</dbReference>
<dbReference type="EMBL" id="JBBNAE010000010">
    <property type="protein sequence ID" value="KAK9091498.1"/>
    <property type="molecule type" value="Genomic_DNA"/>
</dbReference>
<comment type="caution">
    <text evidence="4">The sequence shown here is derived from an EMBL/GenBank/DDBJ whole genome shotgun (WGS) entry which is preliminary data.</text>
</comment>
<feature type="signal peptide" evidence="3">
    <location>
        <begin position="1"/>
        <end position="23"/>
    </location>
</feature>
<dbReference type="GO" id="GO:0016298">
    <property type="term" value="F:lipase activity"/>
    <property type="evidence" value="ECO:0007669"/>
    <property type="project" value="InterPro"/>
</dbReference>
<dbReference type="AlphaFoldDB" id="A0AAP0HK28"/>
<keyword evidence="5" id="KW-1185">Reference proteome</keyword>
<feature type="chain" id="PRO_5042960748" description="GDSL esterase/lipase" evidence="3">
    <location>
        <begin position="24"/>
        <end position="308"/>
    </location>
</feature>
<protein>
    <recommendedName>
        <fullName evidence="6">GDSL esterase/lipase</fullName>
    </recommendedName>
</protein>
<sequence length="308" mass="33696">MANVAYQAILLLLLVFLSKEAIGFNDVKNSFPNFPPTAIFAFGDSLSDTGNGMQAFPFNMPSENLPYGSTYFHAPTGRFSDGRLIIDFIASHVPTAKAFEDGTYMISVSVNDILSRLLDQRLPPSVVNVTTVPQVVNAISEALRDLHKEGAKNFLIFNIPAVGCTPKVLTLASKGQFNSTDKLGCLEEYNALARKGNKDLELALTLLVKKDLININITVADMYSFHIDAIKSPGDYGFNASETLEACCGYGGPFNYSPLITCGQNSEVKVCSNPGEYISWDGLHFTDAFNQKFVDEMMDGMHYLKPIA</sequence>